<organism evidence="2">
    <name type="scientific">Heterosigma akashiwo</name>
    <name type="common">Chromophytic alga</name>
    <name type="synonym">Heterosigma carterae</name>
    <dbReference type="NCBI Taxonomy" id="2829"/>
    <lineage>
        <taxon>Eukaryota</taxon>
        <taxon>Sar</taxon>
        <taxon>Stramenopiles</taxon>
        <taxon>Ochrophyta</taxon>
        <taxon>Raphidophyceae</taxon>
        <taxon>Chattonellales</taxon>
        <taxon>Chattonellaceae</taxon>
        <taxon>Heterosigma</taxon>
    </lineage>
</organism>
<name>A0A7S3UR26_HETAK</name>
<gene>
    <name evidence="2" type="ORF">HAKA00212_LOCUS1384</name>
</gene>
<evidence type="ECO:0000256" key="1">
    <source>
        <dbReference type="SAM" id="MobiDB-lite"/>
    </source>
</evidence>
<feature type="region of interest" description="Disordered" evidence="1">
    <location>
        <begin position="298"/>
        <end position="337"/>
    </location>
</feature>
<feature type="compositionally biased region" description="Basic residues" evidence="1">
    <location>
        <begin position="75"/>
        <end position="86"/>
    </location>
</feature>
<dbReference type="AlphaFoldDB" id="A0A7S3UR26"/>
<sequence>MVNFEAIQAWIFEAASSEETSERYRETLYELHKQYQSVTGIEFARNIEKLVEDGAIVISDATEGLAGSEEESAKQRKTPKNKKRKNSKDEPVAAASETPSTETIGKKKKRRKKSSADTTPSPAEEEEKKANQTEEVEQDIPVLSQTKKKKSNDTTKKERKATFDLDNAAMEKSDPPEPPTDKKKLKSKTRMEGTNGNSDDQMSSSNQSSEKVGGKSKKKAKGKAGGLENALKELSTMFTPEKDNKQLKKKEKAPETPSCQGKLKELDFIASKKFKGARPGYAFKKGNKGLGYYVDVIPTSQISANKKKRRSGGARNKKQSPGGTPKQDPRALSSFGSEKKVRFGAILEKGHKASIKDLKRSVVTPKKSPPAQGVLKKSGETPSSGKSNKKKRRGTPHPIKKRFSSRDFM</sequence>
<accession>A0A7S3UR26</accession>
<feature type="compositionally biased region" description="Basic residues" evidence="1">
    <location>
        <begin position="305"/>
        <end position="318"/>
    </location>
</feature>
<proteinExistence type="predicted"/>
<reference evidence="2" key="1">
    <citation type="submission" date="2021-01" db="EMBL/GenBank/DDBJ databases">
        <authorList>
            <person name="Corre E."/>
            <person name="Pelletier E."/>
            <person name="Niang G."/>
            <person name="Scheremetjew M."/>
            <person name="Finn R."/>
            <person name="Kale V."/>
            <person name="Holt S."/>
            <person name="Cochrane G."/>
            <person name="Meng A."/>
            <person name="Brown T."/>
            <person name="Cohen L."/>
        </authorList>
    </citation>
    <scope>NUCLEOTIDE SEQUENCE</scope>
    <source>
        <strain evidence="2">CCMP3107</strain>
    </source>
</reference>
<feature type="compositionally biased region" description="Basic residues" evidence="1">
    <location>
        <begin position="387"/>
        <end position="403"/>
    </location>
</feature>
<feature type="compositionally biased region" description="Basic and acidic residues" evidence="1">
    <location>
        <begin position="151"/>
        <end position="182"/>
    </location>
</feature>
<dbReference type="EMBL" id="HBIU01003853">
    <property type="protein sequence ID" value="CAE0622721.1"/>
    <property type="molecule type" value="Transcribed_RNA"/>
</dbReference>
<feature type="compositionally biased region" description="Low complexity" evidence="1">
    <location>
        <begin position="197"/>
        <end position="211"/>
    </location>
</feature>
<evidence type="ECO:0000313" key="2">
    <source>
        <dbReference type="EMBL" id="CAE0622721.1"/>
    </source>
</evidence>
<feature type="region of interest" description="Disordered" evidence="1">
    <location>
        <begin position="62"/>
        <end position="263"/>
    </location>
</feature>
<feature type="region of interest" description="Disordered" evidence="1">
    <location>
        <begin position="354"/>
        <end position="409"/>
    </location>
</feature>
<protein>
    <submittedName>
        <fullName evidence="2">Uncharacterized protein</fullName>
    </submittedName>
</protein>